<evidence type="ECO:0000313" key="2">
    <source>
        <dbReference type="EMBL" id="ASS75672.1"/>
    </source>
</evidence>
<dbReference type="RefSeq" id="WP_094236915.1">
    <property type="nucleotide sequence ID" value="NZ_CP022657.1"/>
</dbReference>
<reference evidence="2 3" key="1">
    <citation type="journal article" date="2015" name="Int. J. Syst. Evol. Microbiol.">
        <title>Tumebacillus algifaecis sp. nov., isolated from decomposing algal scum.</title>
        <authorList>
            <person name="Wu Y.F."/>
            <person name="Zhang B."/>
            <person name="Xing P."/>
            <person name="Wu Q.L."/>
            <person name="Liu S.J."/>
        </authorList>
    </citation>
    <scope>NUCLEOTIDE SEQUENCE [LARGE SCALE GENOMIC DNA]</scope>
    <source>
        <strain evidence="2 3">THMBR28</strain>
    </source>
</reference>
<evidence type="ECO:0000313" key="3">
    <source>
        <dbReference type="Proteomes" id="UP000214688"/>
    </source>
</evidence>
<keyword evidence="1" id="KW-1133">Transmembrane helix</keyword>
<dbReference type="Proteomes" id="UP000214688">
    <property type="component" value="Chromosome"/>
</dbReference>
<dbReference type="KEGG" id="tab:CIG75_12180"/>
<dbReference type="EMBL" id="CP022657">
    <property type="protein sequence ID" value="ASS75672.1"/>
    <property type="molecule type" value="Genomic_DNA"/>
</dbReference>
<feature type="transmembrane region" description="Helical" evidence="1">
    <location>
        <begin position="120"/>
        <end position="139"/>
    </location>
</feature>
<accession>A0A223D234</accession>
<sequence>MKMGSPLWRFRYRTRRQPWLLLIPLLLVIILFIGSCALLGGGGEGETVTVGQSVLDGWLYGGFDSSGNLIFRQGDQVVLLPQGSTEVKLNGNTLHITRATSNTLELQIDSTPSTHSVPPTVWWAIGSGVFGFILGRLRIPTSPISSNHLSTSLPSWKPRRWPR</sequence>
<feature type="transmembrane region" description="Helical" evidence="1">
    <location>
        <begin position="20"/>
        <end position="40"/>
    </location>
</feature>
<gene>
    <name evidence="2" type="ORF">CIG75_12180</name>
</gene>
<dbReference type="OrthoDB" id="2376477at2"/>
<name>A0A223D234_9BACL</name>
<keyword evidence="1" id="KW-0472">Membrane</keyword>
<keyword evidence="3" id="KW-1185">Reference proteome</keyword>
<proteinExistence type="predicted"/>
<protein>
    <submittedName>
        <fullName evidence="2">Uncharacterized protein</fullName>
    </submittedName>
</protein>
<dbReference type="AlphaFoldDB" id="A0A223D234"/>
<organism evidence="2 3">
    <name type="scientific">Tumebacillus algifaecis</name>
    <dbReference type="NCBI Taxonomy" id="1214604"/>
    <lineage>
        <taxon>Bacteria</taxon>
        <taxon>Bacillati</taxon>
        <taxon>Bacillota</taxon>
        <taxon>Bacilli</taxon>
        <taxon>Bacillales</taxon>
        <taxon>Alicyclobacillaceae</taxon>
        <taxon>Tumebacillus</taxon>
    </lineage>
</organism>
<keyword evidence="1" id="KW-0812">Transmembrane</keyword>
<evidence type="ECO:0000256" key="1">
    <source>
        <dbReference type="SAM" id="Phobius"/>
    </source>
</evidence>